<evidence type="ECO:0000256" key="1">
    <source>
        <dbReference type="SAM" id="MobiDB-lite"/>
    </source>
</evidence>
<dbReference type="Proteomes" id="UP001157418">
    <property type="component" value="Unassembled WGS sequence"/>
</dbReference>
<accession>A0AAU9NMT6</accession>
<organism evidence="2 3">
    <name type="scientific">Lactuca virosa</name>
    <dbReference type="NCBI Taxonomy" id="75947"/>
    <lineage>
        <taxon>Eukaryota</taxon>
        <taxon>Viridiplantae</taxon>
        <taxon>Streptophyta</taxon>
        <taxon>Embryophyta</taxon>
        <taxon>Tracheophyta</taxon>
        <taxon>Spermatophyta</taxon>
        <taxon>Magnoliopsida</taxon>
        <taxon>eudicotyledons</taxon>
        <taxon>Gunneridae</taxon>
        <taxon>Pentapetalae</taxon>
        <taxon>asterids</taxon>
        <taxon>campanulids</taxon>
        <taxon>Asterales</taxon>
        <taxon>Asteraceae</taxon>
        <taxon>Cichorioideae</taxon>
        <taxon>Cichorieae</taxon>
        <taxon>Lactucinae</taxon>
        <taxon>Lactuca</taxon>
    </lineage>
</organism>
<dbReference type="EMBL" id="CAKMRJ010004445">
    <property type="protein sequence ID" value="CAH1438975.1"/>
    <property type="molecule type" value="Genomic_DNA"/>
</dbReference>
<evidence type="ECO:0000313" key="2">
    <source>
        <dbReference type="EMBL" id="CAH1438975.1"/>
    </source>
</evidence>
<evidence type="ECO:0000313" key="3">
    <source>
        <dbReference type="Proteomes" id="UP001157418"/>
    </source>
</evidence>
<gene>
    <name evidence="2" type="ORF">LVIROSA_LOCUS25202</name>
</gene>
<keyword evidence="3" id="KW-1185">Reference proteome</keyword>
<dbReference type="AlphaFoldDB" id="A0AAU9NMT6"/>
<protein>
    <submittedName>
        <fullName evidence="2">Uncharacterized protein</fullName>
    </submittedName>
</protein>
<feature type="compositionally biased region" description="Acidic residues" evidence="1">
    <location>
        <begin position="51"/>
        <end position="61"/>
    </location>
</feature>
<sequence>MELLIPYPTHPNHYSWLNHVKEPVYILPNPSISIFSTSGPETWFLPKELHDDDDAGNDDEMQVDHSNDGSPYEAEDHYDLPIRKLPPPLYGQPSGAHFEPQHEYQSYPQCNEPDPEHEFPLDIYSQLASFRLQGNRSTAAIRRIEEQ</sequence>
<name>A0AAU9NMT6_9ASTR</name>
<reference evidence="2 3" key="1">
    <citation type="submission" date="2022-01" db="EMBL/GenBank/DDBJ databases">
        <authorList>
            <person name="Xiong W."/>
            <person name="Schranz E."/>
        </authorList>
    </citation>
    <scope>NUCLEOTIDE SEQUENCE [LARGE SCALE GENOMIC DNA]</scope>
</reference>
<feature type="region of interest" description="Disordered" evidence="1">
    <location>
        <begin position="45"/>
        <end position="119"/>
    </location>
</feature>
<comment type="caution">
    <text evidence="2">The sequence shown here is derived from an EMBL/GenBank/DDBJ whole genome shotgun (WGS) entry which is preliminary data.</text>
</comment>
<proteinExistence type="predicted"/>